<protein>
    <submittedName>
        <fullName evidence="1">Uncharacterized protein</fullName>
    </submittedName>
</protein>
<dbReference type="EMBL" id="JANAKD010000806">
    <property type="protein sequence ID" value="KAJ3488085.1"/>
    <property type="molecule type" value="Genomic_DNA"/>
</dbReference>
<accession>A0ACC1QSH8</accession>
<gene>
    <name evidence="1" type="ORF">NLG97_g6268</name>
</gene>
<organism evidence="1 2">
    <name type="scientific">Lecanicillium saksenae</name>
    <dbReference type="NCBI Taxonomy" id="468837"/>
    <lineage>
        <taxon>Eukaryota</taxon>
        <taxon>Fungi</taxon>
        <taxon>Dikarya</taxon>
        <taxon>Ascomycota</taxon>
        <taxon>Pezizomycotina</taxon>
        <taxon>Sordariomycetes</taxon>
        <taxon>Hypocreomycetidae</taxon>
        <taxon>Hypocreales</taxon>
        <taxon>Cordycipitaceae</taxon>
        <taxon>Lecanicillium</taxon>
    </lineage>
</organism>
<sequence length="204" mass="21345">MPRGFEAGSAAVGVHGHLIVLAGGLRSLIPGVEGGQDTVDSVVAYDFRADVWRMMPAQARTLPEGRDHAGAAVVNGTLYIVGGRRRGQNNVRDTVFALDLTCMSTGWKVKAERMPTARGGLSAAAIGKTIYTFGGEGNPAQGSRGVFPQVEAYDTTADTWRKLSNMTTPRHGTYAVAVGGAVYIPGGGNQQGAGPVSLHEAFYP</sequence>
<comment type="caution">
    <text evidence="1">The sequence shown here is derived from an EMBL/GenBank/DDBJ whole genome shotgun (WGS) entry which is preliminary data.</text>
</comment>
<evidence type="ECO:0000313" key="2">
    <source>
        <dbReference type="Proteomes" id="UP001148737"/>
    </source>
</evidence>
<dbReference type="Proteomes" id="UP001148737">
    <property type="component" value="Unassembled WGS sequence"/>
</dbReference>
<name>A0ACC1QSH8_9HYPO</name>
<evidence type="ECO:0000313" key="1">
    <source>
        <dbReference type="EMBL" id="KAJ3488085.1"/>
    </source>
</evidence>
<keyword evidence="2" id="KW-1185">Reference proteome</keyword>
<reference evidence="1" key="1">
    <citation type="submission" date="2022-07" db="EMBL/GenBank/DDBJ databases">
        <title>Genome Sequence of Lecanicillium saksenae.</title>
        <authorList>
            <person name="Buettner E."/>
        </authorList>
    </citation>
    <scope>NUCLEOTIDE SEQUENCE</scope>
    <source>
        <strain evidence="1">VT-O1</strain>
    </source>
</reference>
<proteinExistence type="predicted"/>